<evidence type="ECO:0000256" key="3">
    <source>
        <dbReference type="ARBA" id="ARBA00011738"/>
    </source>
</evidence>
<protein>
    <recommendedName>
        <fullName evidence="11">Manganese transport regulator</fullName>
    </recommendedName>
</protein>
<dbReference type="GO" id="GO:0003700">
    <property type="term" value="F:DNA-binding transcription factor activity"/>
    <property type="evidence" value="ECO:0007669"/>
    <property type="project" value="InterPro"/>
</dbReference>
<comment type="subcellular location">
    <subcellularLocation>
        <location evidence="1">Cytoplasm</location>
    </subcellularLocation>
</comment>
<dbReference type="Pfam" id="PF01325">
    <property type="entry name" value="Fe_dep_repress"/>
    <property type="match status" value="1"/>
</dbReference>
<dbReference type="InterPro" id="IPR036390">
    <property type="entry name" value="WH_DNA-bd_sf"/>
</dbReference>
<evidence type="ECO:0000256" key="2">
    <source>
        <dbReference type="ARBA" id="ARBA00007871"/>
    </source>
</evidence>
<dbReference type="GO" id="GO:0046914">
    <property type="term" value="F:transition metal ion binding"/>
    <property type="evidence" value="ECO:0007669"/>
    <property type="project" value="InterPro"/>
</dbReference>
<dbReference type="SUPFAM" id="SSF47979">
    <property type="entry name" value="Iron-dependent repressor protein, dimerization domain"/>
    <property type="match status" value="1"/>
</dbReference>
<accession>A0A1B1TDG7</accession>
<comment type="similarity">
    <text evidence="2">Belongs to the DtxR/MntR family.</text>
</comment>
<dbReference type="PROSITE" id="PS50944">
    <property type="entry name" value="HTH_DTXR"/>
    <property type="match status" value="1"/>
</dbReference>
<dbReference type="Pfam" id="PF02742">
    <property type="entry name" value="Fe_dep_repr_C"/>
    <property type="match status" value="1"/>
</dbReference>
<evidence type="ECO:0000256" key="1">
    <source>
        <dbReference type="ARBA" id="ARBA00004496"/>
    </source>
</evidence>
<evidence type="ECO:0000256" key="5">
    <source>
        <dbReference type="ARBA" id="ARBA00022491"/>
    </source>
</evidence>
<evidence type="ECO:0000259" key="12">
    <source>
        <dbReference type="PROSITE" id="PS50944"/>
    </source>
</evidence>
<dbReference type="EMBL" id="KP211883">
    <property type="protein sequence ID" value="ANV80325.1"/>
    <property type="molecule type" value="Genomic_DNA"/>
</dbReference>
<evidence type="ECO:0000256" key="7">
    <source>
        <dbReference type="ARBA" id="ARBA00023125"/>
    </source>
</evidence>
<dbReference type="InterPro" id="IPR022687">
    <property type="entry name" value="HTH_DTXR"/>
</dbReference>
<keyword evidence="8" id="KW-0010">Activator</keyword>
<evidence type="ECO:0000256" key="9">
    <source>
        <dbReference type="ARBA" id="ARBA00023163"/>
    </source>
</evidence>
<sequence length="219" mass="24596">MSDLSEFEEMYLKRIFELHSDKPDQIVKTTQLAESMDVTAASTTQMLSRLAKKDLLTYLPYRGCRLTPEGFINAARIKRREALVEILLVDVIGFKGDINAMACKIEHAIDEELEVTLDNMLGYPERSLSGSKIPLIDRKMEILQNNLLPLNCLPNDTEATIELIAMNDSEKKTLEGIGVMLGLKINKIDEQFVIDGKNVIISNSLCQKILARVSQHSIS</sequence>
<evidence type="ECO:0000256" key="6">
    <source>
        <dbReference type="ARBA" id="ARBA00023015"/>
    </source>
</evidence>
<keyword evidence="7" id="KW-0238">DNA-binding</keyword>
<evidence type="ECO:0000256" key="8">
    <source>
        <dbReference type="ARBA" id="ARBA00023159"/>
    </source>
</evidence>
<feature type="domain" description="HTH dtxR-type" evidence="12">
    <location>
        <begin position="1"/>
        <end position="67"/>
    </location>
</feature>
<dbReference type="GO" id="GO:0003677">
    <property type="term" value="F:DNA binding"/>
    <property type="evidence" value="ECO:0007669"/>
    <property type="project" value="UniProtKB-KW"/>
</dbReference>
<dbReference type="GO" id="GO:0046983">
    <property type="term" value="F:protein dimerization activity"/>
    <property type="evidence" value="ECO:0007669"/>
    <property type="project" value="InterPro"/>
</dbReference>
<comment type="subunit">
    <text evidence="3">Homodimer.</text>
</comment>
<dbReference type="InterPro" id="IPR001367">
    <property type="entry name" value="Fe_dep_repressor"/>
</dbReference>
<dbReference type="PANTHER" id="PTHR33238">
    <property type="entry name" value="IRON (METAL) DEPENDENT REPRESSOR, DTXR FAMILY"/>
    <property type="match status" value="1"/>
</dbReference>
<keyword evidence="9" id="KW-0804">Transcription</keyword>
<dbReference type="SUPFAM" id="SSF46785">
    <property type="entry name" value="Winged helix' DNA-binding domain"/>
    <property type="match status" value="1"/>
</dbReference>
<dbReference type="InterPro" id="IPR022689">
    <property type="entry name" value="Iron_dep_repressor"/>
</dbReference>
<dbReference type="SMART" id="SM00529">
    <property type="entry name" value="HTH_DTXR"/>
    <property type="match status" value="1"/>
</dbReference>
<evidence type="ECO:0000256" key="10">
    <source>
        <dbReference type="ARBA" id="ARBA00023211"/>
    </source>
</evidence>
<dbReference type="GO" id="GO:0005737">
    <property type="term" value="C:cytoplasm"/>
    <property type="evidence" value="ECO:0007669"/>
    <property type="project" value="UniProtKB-SubCell"/>
</dbReference>
<dbReference type="InterPro" id="IPR050536">
    <property type="entry name" value="DtxR_MntR_Metal-Reg"/>
</dbReference>
<evidence type="ECO:0000256" key="11">
    <source>
        <dbReference type="ARBA" id="ARBA00032593"/>
    </source>
</evidence>
<reference evidence="13" key="1">
    <citation type="submission" date="2014-11" db="EMBL/GenBank/DDBJ databases">
        <authorList>
            <person name="Zhu J."/>
            <person name="Qi W."/>
            <person name="Song R."/>
        </authorList>
    </citation>
    <scope>NUCLEOTIDE SEQUENCE</scope>
</reference>
<keyword evidence="4" id="KW-0963">Cytoplasm</keyword>
<dbReference type="InterPro" id="IPR036388">
    <property type="entry name" value="WH-like_DNA-bd_sf"/>
</dbReference>
<keyword evidence="10" id="KW-0464">Manganese</keyword>
<proteinExistence type="inferred from homology"/>
<keyword evidence="5" id="KW-0678">Repressor</keyword>
<dbReference type="InterPro" id="IPR036421">
    <property type="entry name" value="Fe_dep_repressor_sf"/>
</dbReference>
<dbReference type="Gene3D" id="1.10.10.10">
    <property type="entry name" value="Winged helix-like DNA-binding domain superfamily/Winged helix DNA-binding domain"/>
    <property type="match status" value="1"/>
</dbReference>
<keyword evidence="6" id="KW-0805">Transcription regulation</keyword>
<evidence type="ECO:0000256" key="4">
    <source>
        <dbReference type="ARBA" id="ARBA00022490"/>
    </source>
</evidence>
<dbReference type="AlphaFoldDB" id="A0A1B1TDG7"/>
<evidence type="ECO:0000313" key="13">
    <source>
        <dbReference type="EMBL" id="ANV80325.1"/>
    </source>
</evidence>
<dbReference type="PANTHER" id="PTHR33238:SF11">
    <property type="entry name" value="TRANSCRIPTIONAL REGULATOR MNTR"/>
    <property type="match status" value="1"/>
</dbReference>
<organism evidence="13">
    <name type="scientific">uncultured Poseidoniia archaeon</name>
    <dbReference type="NCBI Taxonomy" id="1697135"/>
    <lineage>
        <taxon>Archaea</taxon>
        <taxon>Methanobacteriati</taxon>
        <taxon>Thermoplasmatota</taxon>
        <taxon>Candidatus Poseidoniia</taxon>
        <taxon>environmental samples</taxon>
    </lineage>
</organism>
<name>A0A1B1TDG7_9ARCH</name>
<reference evidence="13" key="2">
    <citation type="journal article" date="2015" name="ISME J.">
        <title>A new class of marine Euryarchaeota group II from the Mediterranean deep chlorophyll maximum.</title>
        <authorList>
            <person name="Martin-Cuadrado A.B."/>
            <person name="Garcia-Heredia I."/>
            <person name="Molto A.G."/>
            <person name="Lopez-Ubeda R."/>
            <person name="Kimes N."/>
            <person name="Lopez-Garcia P."/>
            <person name="Moreira D."/>
            <person name="Rodriguez-Valera F."/>
        </authorList>
    </citation>
    <scope>NUCLEOTIDE SEQUENCE</scope>
</reference>